<comment type="subunit">
    <text evidence="5">Monomer.</text>
</comment>
<dbReference type="SMART" id="SM00849">
    <property type="entry name" value="Lactamase_B"/>
    <property type="match status" value="1"/>
</dbReference>
<dbReference type="EC" id="3.5.2.6" evidence="6"/>
<dbReference type="GO" id="GO:0008800">
    <property type="term" value="F:beta-lactamase activity"/>
    <property type="evidence" value="ECO:0007669"/>
    <property type="project" value="UniProtKB-EC"/>
</dbReference>
<comment type="subcellular location">
    <subcellularLocation>
        <location evidence="3">Periplasm</location>
    </subcellularLocation>
</comment>
<gene>
    <name evidence="15" type="ORF">HME9302_01139</name>
</gene>
<keyword evidence="9" id="KW-0574">Periplasm</keyword>
<comment type="similarity">
    <text evidence="4">Belongs to the metallo-beta-lactamase superfamily. Class-B beta-lactamase family.</text>
</comment>
<dbReference type="CDD" id="cd16282">
    <property type="entry name" value="metallo-hydrolase-like_MBL-fold"/>
    <property type="match status" value="1"/>
</dbReference>
<dbReference type="PANTHER" id="PTHR42951:SF4">
    <property type="entry name" value="ACYL-COENZYME A THIOESTERASE MBLAC2"/>
    <property type="match status" value="1"/>
</dbReference>
<evidence type="ECO:0000256" key="2">
    <source>
        <dbReference type="ARBA" id="ARBA00001947"/>
    </source>
</evidence>
<protein>
    <recommendedName>
        <fullName evidence="6">beta-lactamase</fullName>
        <ecNumber evidence="6">3.5.2.6</ecNumber>
    </recommendedName>
</protein>
<feature type="signal peptide" evidence="13">
    <location>
        <begin position="1"/>
        <end position="23"/>
    </location>
</feature>
<evidence type="ECO:0000256" key="1">
    <source>
        <dbReference type="ARBA" id="ARBA00001526"/>
    </source>
</evidence>
<dbReference type="InterPro" id="IPR050855">
    <property type="entry name" value="NDM-1-like"/>
</dbReference>
<keyword evidence="7" id="KW-0479">Metal-binding</keyword>
<evidence type="ECO:0000256" key="8">
    <source>
        <dbReference type="ARBA" id="ARBA00022729"/>
    </source>
</evidence>
<keyword evidence="10" id="KW-0378">Hydrolase</keyword>
<evidence type="ECO:0000313" key="16">
    <source>
        <dbReference type="Proteomes" id="UP000253727"/>
    </source>
</evidence>
<comment type="caution">
    <text evidence="15">The sequence shown here is derived from an EMBL/GenBank/DDBJ whole genome shotgun (WGS) entry which is preliminary data.</text>
</comment>
<dbReference type="SUPFAM" id="SSF56281">
    <property type="entry name" value="Metallo-hydrolase/oxidoreductase"/>
    <property type="match status" value="1"/>
</dbReference>
<evidence type="ECO:0000313" key="15">
    <source>
        <dbReference type="EMBL" id="RDC59942.1"/>
    </source>
</evidence>
<dbReference type="RefSeq" id="WP_115366200.1">
    <property type="nucleotide sequence ID" value="NZ_QBKA01000002.1"/>
</dbReference>
<evidence type="ECO:0000256" key="6">
    <source>
        <dbReference type="ARBA" id="ARBA00012865"/>
    </source>
</evidence>
<dbReference type="AlphaFoldDB" id="A0A369Q630"/>
<name>A0A369Q630_9SPHN</name>
<dbReference type="Gene3D" id="3.60.15.10">
    <property type="entry name" value="Ribonuclease Z/Hydroxyacylglutathione hydrolase-like"/>
    <property type="match status" value="1"/>
</dbReference>
<dbReference type="Pfam" id="PF00753">
    <property type="entry name" value="Lactamase_B"/>
    <property type="match status" value="1"/>
</dbReference>
<dbReference type="Proteomes" id="UP000253727">
    <property type="component" value="Unassembled WGS sequence"/>
</dbReference>
<evidence type="ECO:0000256" key="13">
    <source>
        <dbReference type="SAM" id="SignalP"/>
    </source>
</evidence>
<feature type="domain" description="Metallo-beta-lactamase" evidence="14">
    <location>
        <begin position="48"/>
        <end position="229"/>
    </location>
</feature>
<organism evidence="15 16">
    <name type="scientific">Alteripontixanthobacter maritimus</name>
    <dbReference type="NCBI Taxonomy" id="2161824"/>
    <lineage>
        <taxon>Bacteria</taxon>
        <taxon>Pseudomonadati</taxon>
        <taxon>Pseudomonadota</taxon>
        <taxon>Alphaproteobacteria</taxon>
        <taxon>Sphingomonadales</taxon>
        <taxon>Erythrobacteraceae</taxon>
        <taxon>Alteripontixanthobacter</taxon>
    </lineage>
</organism>
<dbReference type="GO" id="GO:0017001">
    <property type="term" value="P:antibiotic catabolic process"/>
    <property type="evidence" value="ECO:0007669"/>
    <property type="project" value="InterPro"/>
</dbReference>
<feature type="chain" id="PRO_5016851876" description="beta-lactamase" evidence="13">
    <location>
        <begin position="24"/>
        <end position="299"/>
    </location>
</feature>
<dbReference type="GO" id="GO:0042597">
    <property type="term" value="C:periplasmic space"/>
    <property type="evidence" value="ECO:0007669"/>
    <property type="project" value="UniProtKB-SubCell"/>
</dbReference>
<accession>A0A369Q630</accession>
<keyword evidence="11" id="KW-0862">Zinc</keyword>
<keyword evidence="12" id="KW-0046">Antibiotic resistance</keyword>
<evidence type="ECO:0000256" key="4">
    <source>
        <dbReference type="ARBA" id="ARBA00005250"/>
    </source>
</evidence>
<evidence type="ECO:0000256" key="5">
    <source>
        <dbReference type="ARBA" id="ARBA00011245"/>
    </source>
</evidence>
<evidence type="ECO:0000256" key="10">
    <source>
        <dbReference type="ARBA" id="ARBA00022801"/>
    </source>
</evidence>
<evidence type="ECO:0000256" key="11">
    <source>
        <dbReference type="ARBA" id="ARBA00022833"/>
    </source>
</evidence>
<dbReference type="PANTHER" id="PTHR42951">
    <property type="entry name" value="METALLO-BETA-LACTAMASE DOMAIN-CONTAINING"/>
    <property type="match status" value="1"/>
</dbReference>
<keyword evidence="16" id="KW-1185">Reference proteome</keyword>
<comment type="catalytic activity">
    <reaction evidence="1">
        <text>a beta-lactam + H2O = a substituted beta-amino acid</text>
        <dbReference type="Rhea" id="RHEA:20401"/>
        <dbReference type="ChEBI" id="CHEBI:15377"/>
        <dbReference type="ChEBI" id="CHEBI:35627"/>
        <dbReference type="ChEBI" id="CHEBI:140347"/>
        <dbReference type="EC" id="3.5.2.6"/>
    </reaction>
</comment>
<comment type="cofactor">
    <cofactor evidence="2">
        <name>Zn(2+)</name>
        <dbReference type="ChEBI" id="CHEBI:29105"/>
    </cofactor>
</comment>
<dbReference type="InterPro" id="IPR036866">
    <property type="entry name" value="RibonucZ/Hydroxyglut_hydro"/>
</dbReference>
<proteinExistence type="inferred from homology"/>
<dbReference type="OrthoDB" id="420651at2"/>
<evidence type="ECO:0000256" key="9">
    <source>
        <dbReference type="ARBA" id="ARBA00022764"/>
    </source>
</evidence>
<evidence type="ECO:0000256" key="12">
    <source>
        <dbReference type="ARBA" id="ARBA00023251"/>
    </source>
</evidence>
<evidence type="ECO:0000259" key="14">
    <source>
        <dbReference type="SMART" id="SM00849"/>
    </source>
</evidence>
<evidence type="ECO:0000256" key="3">
    <source>
        <dbReference type="ARBA" id="ARBA00004418"/>
    </source>
</evidence>
<dbReference type="InterPro" id="IPR001279">
    <property type="entry name" value="Metallo-B-lactamas"/>
</dbReference>
<keyword evidence="8 13" id="KW-0732">Signal</keyword>
<sequence length="299" mass="31712">MRLNPTVLLAPLFLGLLAAPAIAQRNFDDVEITAEEVAPGISVLFGAGGNIGVSHGPDGTVLIDDQFAELSDKIEAAVAELGAAPVSYLINTHWHGDHTGGNEAFGRNGALIFAHENVRQRLANGRGGSRPIPPAPKAALPVVTFGQGLSMHLNGDDVRIIFTGGGHTDGDSVVYWEKADVIHMGDLYFKIPGYPYMDMDSGGNVLNAMNSLGTVIRMIGDDTRVIPGHGPMSNKAELVAYRAMIGQAVDRVRALKDDGKTLEEVVAAKPLTDFNRGEGFVGPDQFVTSIYNSLKTGNP</sequence>
<dbReference type="InterPro" id="IPR001018">
    <property type="entry name" value="Beta-lactamase_class-B_CS"/>
</dbReference>
<reference evidence="15 16" key="1">
    <citation type="submission" date="2018-04" db="EMBL/GenBank/DDBJ databases">
        <title>Altererythrobacter sp. HME9302 genome sequencing and assembly.</title>
        <authorList>
            <person name="Kang H."/>
            <person name="Kim H."/>
            <person name="Joh K."/>
        </authorList>
    </citation>
    <scope>NUCLEOTIDE SEQUENCE [LARGE SCALE GENOMIC DNA]</scope>
    <source>
        <strain evidence="15 16">HME9302</strain>
    </source>
</reference>
<evidence type="ECO:0000256" key="7">
    <source>
        <dbReference type="ARBA" id="ARBA00022723"/>
    </source>
</evidence>
<dbReference type="GO" id="GO:0046677">
    <property type="term" value="P:response to antibiotic"/>
    <property type="evidence" value="ECO:0007669"/>
    <property type="project" value="UniProtKB-KW"/>
</dbReference>
<dbReference type="EMBL" id="QBKA01000002">
    <property type="protein sequence ID" value="RDC59942.1"/>
    <property type="molecule type" value="Genomic_DNA"/>
</dbReference>
<dbReference type="PROSITE" id="PS00743">
    <property type="entry name" value="BETA_LACTAMASE_B_1"/>
    <property type="match status" value="1"/>
</dbReference>
<dbReference type="GO" id="GO:0008270">
    <property type="term" value="F:zinc ion binding"/>
    <property type="evidence" value="ECO:0007669"/>
    <property type="project" value="InterPro"/>
</dbReference>